<dbReference type="eggNOG" id="arCOG02599">
    <property type="taxonomic scope" value="Archaea"/>
</dbReference>
<reference evidence="1 2" key="1">
    <citation type="journal article" date="2009" name="Stand. Genomic Sci.">
        <title>Complete genome sequence of Halorhabdus utahensis type strain (AX-2).</title>
        <authorList>
            <person name="Anderson I."/>
            <person name="Tindall B.J."/>
            <person name="Pomrenke H."/>
            <person name="Goker M."/>
            <person name="Lapidus A."/>
            <person name="Nolan M."/>
            <person name="Copeland A."/>
            <person name="Glavina Del Rio T."/>
            <person name="Chen F."/>
            <person name="Tice H."/>
            <person name="Cheng J.F."/>
            <person name="Lucas S."/>
            <person name="Chertkov O."/>
            <person name="Bruce D."/>
            <person name="Brettin T."/>
            <person name="Detter J.C."/>
            <person name="Han C."/>
            <person name="Goodwin L."/>
            <person name="Land M."/>
            <person name="Hauser L."/>
            <person name="Chang Y.J."/>
            <person name="Jeffries C.D."/>
            <person name="Pitluck S."/>
            <person name="Pati A."/>
            <person name="Mavromatis K."/>
            <person name="Ivanova N."/>
            <person name="Ovchinnikova G."/>
            <person name="Chen A."/>
            <person name="Palaniappan K."/>
            <person name="Chain P."/>
            <person name="Rohde M."/>
            <person name="Bristow J."/>
            <person name="Eisen J.A."/>
            <person name="Markowitz V."/>
            <person name="Hugenholtz P."/>
            <person name="Kyrpides N.C."/>
            <person name="Klenk H.P."/>
        </authorList>
    </citation>
    <scope>NUCLEOTIDE SEQUENCE [LARGE SCALE GENOMIC DNA]</scope>
    <source>
        <strain evidence="2">DSM 12940 / JCM 11049 / AX-2</strain>
    </source>
</reference>
<evidence type="ECO:0008006" key="3">
    <source>
        <dbReference type="Google" id="ProtNLM"/>
    </source>
</evidence>
<dbReference type="GeneID" id="8382912"/>
<dbReference type="STRING" id="519442.Huta_0644"/>
<organism evidence="1 2">
    <name type="scientific">Halorhabdus utahensis (strain DSM 12940 / JCM 11049 / AX-2)</name>
    <dbReference type="NCBI Taxonomy" id="519442"/>
    <lineage>
        <taxon>Archaea</taxon>
        <taxon>Methanobacteriati</taxon>
        <taxon>Methanobacteriota</taxon>
        <taxon>Stenosarchaea group</taxon>
        <taxon>Halobacteria</taxon>
        <taxon>Halobacteriales</taxon>
        <taxon>Haloarculaceae</taxon>
        <taxon>Halorhabdus</taxon>
    </lineage>
</organism>
<accession>C7NTA9</accession>
<evidence type="ECO:0000313" key="1">
    <source>
        <dbReference type="EMBL" id="ACV10831.1"/>
    </source>
</evidence>
<proteinExistence type="predicted"/>
<dbReference type="HOGENOM" id="CLU_1458165_0_0_2"/>
<dbReference type="Proteomes" id="UP000002071">
    <property type="component" value="Chromosome"/>
</dbReference>
<dbReference type="KEGG" id="hut:Huta_0644"/>
<dbReference type="AlphaFoldDB" id="C7NTA9"/>
<gene>
    <name evidence="1" type="ordered locus">Huta_0644</name>
</gene>
<keyword evidence="2" id="KW-1185">Reference proteome</keyword>
<protein>
    <recommendedName>
        <fullName evidence="3">HoxA-like transcriptional regulator</fullName>
    </recommendedName>
</protein>
<name>C7NTA9_HALUD</name>
<evidence type="ECO:0000313" key="2">
    <source>
        <dbReference type="Proteomes" id="UP000002071"/>
    </source>
</evidence>
<dbReference type="OrthoDB" id="242168at2157"/>
<sequence>MAPIQAVLVSSPDEDVVSSLTATLRDRWPTRTATSPDETTRSLDENVTVVVFDTAFAGLSLDDLAAMTTEQSPDAQVLQLGTSMDPNAGRADAVLTHAAETDTICSTVDRLQRRARYNRLLSRFYSLSRARSERASENETDKSAQEIADIKCELDELAAALDDEDLFDAALGSTDGVP</sequence>
<dbReference type="EMBL" id="CP001687">
    <property type="protein sequence ID" value="ACV10831.1"/>
    <property type="molecule type" value="Genomic_DNA"/>
</dbReference>
<dbReference type="RefSeq" id="WP_015788411.1">
    <property type="nucleotide sequence ID" value="NC_013158.1"/>
</dbReference>